<organism evidence="1">
    <name type="scientific">marine metagenome</name>
    <dbReference type="NCBI Taxonomy" id="408172"/>
    <lineage>
        <taxon>unclassified sequences</taxon>
        <taxon>metagenomes</taxon>
        <taxon>ecological metagenomes</taxon>
    </lineage>
</organism>
<sequence length="41" mass="5073">MKKIMRLQESLMIWLEYQWVLKIRMTLSRISNRPSSAHKRL</sequence>
<accession>A0A382UD92</accession>
<evidence type="ECO:0000313" key="1">
    <source>
        <dbReference type="EMBL" id="SVD32062.1"/>
    </source>
</evidence>
<name>A0A382UD92_9ZZZZ</name>
<gene>
    <name evidence="1" type="ORF">METZ01_LOCUS384916</name>
</gene>
<reference evidence="1" key="1">
    <citation type="submission" date="2018-05" db="EMBL/GenBank/DDBJ databases">
        <authorList>
            <person name="Lanie J.A."/>
            <person name="Ng W.-L."/>
            <person name="Kazmierczak K.M."/>
            <person name="Andrzejewski T.M."/>
            <person name="Davidsen T.M."/>
            <person name="Wayne K.J."/>
            <person name="Tettelin H."/>
            <person name="Glass J.I."/>
            <person name="Rusch D."/>
            <person name="Podicherti R."/>
            <person name="Tsui H.-C.T."/>
            <person name="Winkler M.E."/>
        </authorList>
    </citation>
    <scope>NUCLEOTIDE SEQUENCE</scope>
</reference>
<dbReference type="EMBL" id="UINC01143250">
    <property type="protein sequence ID" value="SVD32062.1"/>
    <property type="molecule type" value="Genomic_DNA"/>
</dbReference>
<feature type="non-terminal residue" evidence="1">
    <location>
        <position position="41"/>
    </location>
</feature>
<feature type="non-terminal residue" evidence="1">
    <location>
        <position position="1"/>
    </location>
</feature>
<protein>
    <submittedName>
        <fullName evidence="1">Uncharacterized protein</fullName>
    </submittedName>
</protein>
<proteinExistence type="predicted"/>
<dbReference type="AlphaFoldDB" id="A0A382UD92"/>